<dbReference type="AlphaFoldDB" id="A0AAV0A2S1"/>
<name>A0AAV0A2S1_PHORO</name>
<evidence type="ECO:0000313" key="2">
    <source>
        <dbReference type="Proteomes" id="UP001152836"/>
    </source>
</evidence>
<keyword evidence="2" id="KW-1185">Reference proteome</keyword>
<comment type="caution">
    <text evidence="1">The sequence shown here is derived from an EMBL/GenBank/DDBJ whole genome shotgun (WGS) entry which is preliminary data.</text>
</comment>
<dbReference type="EMBL" id="CALSGD010001555">
    <property type="protein sequence ID" value="CAH7139351.1"/>
    <property type="molecule type" value="Genomic_DNA"/>
</dbReference>
<protein>
    <submittedName>
        <fullName evidence="1">Mrpl35 protein</fullName>
    </submittedName>
</protein>
<evidence type="ECO:0000313" key="1">
    <source>
        <dbReference type="EMBL" id="CAH7139351.1"/>
    </source>
</evidence>
<reference evidence="1" key="1">
    <citation type="submission" date="2022-06" db="EMBL/GenBank/DDBJ databases">
        <authorList>
            <person name="Andreotti S."/>
            <person name="Wyler E."/>
        </authorList>
    </citation>
    <scope>NUCLEOTIDE SEQUENCE</scope>
</reference>
<dbReference type="Proteomes" id="UP001152836">
    <property type="component" value="Unassembled WGS sequence"/>
</dbReference>
<sequence length="38" mass="3841">MAASVLGSAVRAAAGQYCIDVFPEKRTGAEGEGEGEGR</sequence>
<gene>
    <name evidence="1" type="primary">Mrpl35</name>
    <name evidence="1" type="ORF">PHOROB_LOCUS14537</name>
</gene>
<organism evidence="1 2">
    <name type="scientific">Phodopus roborovskii</name>
    <name type="common">Roborovski's desert hamster</name>
    <name type="synonym">Cricetulus roborovskii</name>
    <dbReference type="NCBI Taxonomy" id="109678"/>
    <lineage>
        <taxon>Eukaryota</taxon>
        <taxon>Metazoa</taxon>
        <taxon>Chordata</taxon>
        <taxon>Craniata</taxon>
        <taxon>Vertebrata</taxon>
        <taxon>Euteleostomi</taxon>
        <taxon>Mammalia</taxon>
        <taxon>Eutheria</taxon>
        <taxon>Euarchontoglires</taxon>
        <taxon>Glires</taxon>
        <taxon>Rodentia</taxon>
        <taxon>Myomorpha</taxon>
        <taxon>Muroidea</taxon>
        <taxon>Cricetidae</taxon>
        <taxon>Cricetinae</taxon>
        <taxon>Phodopus</taxon>
    </lineage>
</organism>
<proteinExistence type="predicted"/>
<accession>A0AAV0A2S1</accession>